<feature type="compositionally biased region" description="Acidic residues" evidence="1">
    <location>
        <begin position="84"/>
        <end position="95"/>
    </location>
</feature>
<dbReference type="EMBL" id="JAUJYO010000004">
    <property type="protein sequence ID" value="KAK1318035.1"/>
    <property type="molecule type" value="Genomic_DNA"/>
</dbReference>
<keyword evidence="2" id="KW-0812">Transmembrane</keyword>
<keyword evidence="4" id="KW-1185">Reference proteome</keyword>
<protein>
    <submittedName>
        <fullName evidence="3">UPF0481 protein</fullName>
    </submittedName>
</protein>
<accession>A0AAV9EW97</accession>
<sequence length="441" mass="51484">MEKHKWRMVRRLLSRRREVDLLGECLRKVKALKERAKSCYAEVIDMGDSEFVEMMVLDGCFLIGVLHLERSETNKRKNENMETVMEEEEEEEEDDWVWKAQKDQEEVESDAMHSSLWLLEHVNHDLLKVENQIPFFVVEALFNLLVLQPDHGPNATIYDLAMNLLNKLNPSNAYVWTTKDTKVHHLFHLFYEMVVPEANSDDTETSSSSVQESTNLIDPAGFLKIKKTTQGILLRLRNSIPISFARNDDLDRKEMEWSSSWIKSATEMEEAGVKFVVKRDSSFLDVSFKGGVMEFPILHIYEHTMVLFRNLIAFEQCYLDTEDHITFYAMFMDNLIDTPMDVKVLQRGGMLRIGISSEKEVAQFFNNLCREVYFENSKSYLADLTVDVNRYCDSKTHRWRAVLARDYFNNPWAVISVVAAFILLGLTILQTFYTMYGYYNP</sequence>
<dbReference type="PANTHER" id="PTHR31170">
    <property type="entry name" value="BNAC04G53230D PROTEIN"/>
    <property type="match status" value="1"/>
</dbReference>
<dbReference type="Proteomes" id="UP001180020">
    <property type="component" value="Unassembled WGS sequence"/>
</dbReference>
<feature type="transmembrane region" description="Helical" evidence="2">
    <location>
        <begin position="412"/>
        <end position="433"/>
    </location>
</feature>
<evidence type="ECO:0000256" key="2">
    <source>
        <dbReference type="SAM" id="Phobius"/>
    </source>
</evidence>
<dbReference type="PANTHER" id="PTHR31170:SF25">
    <property type="entry name" value="BNAA09G04570D PROTEIN"/>
    <property type="match status" value="1"/>
</dbReference>
<evidence type="ECO:0000313" key="4">
    <source>
        <dbReference type="Proteomes" id="UP001180020"/>
    </source>
</evidence>
<dbReference type="InterPro" id="IPR004158">
    <property type="entry name" value="DUF247_pln"/>
</dbReference>
<dbReference type="Pfam" id="PF03140">
    <property type="entry name" value="DUF247"/>
    <property type="match status" value="1"/>
</dbReference>
<keyword evidence="2" id="KW-1133">Transmembrane helix</keyword>
<evidence type="ECO:0000313" key="3">
    <source>
        <dbReference type="EMBL" id="KAK1318035.1"/>
    </source>
</evidence>
<organism evidence="3 4">
    <name type="scientific">Acorus calamus</name>
    <name type="common">Sweet flag</name>
    <dbReference type="NCBI Taxonomy" id="4465"/>
    <lineage>
        <taxon>Eukaryota</taxon>
        <taxon>Viridiplantae</taxon>
        <taxon>Streptophyta</taxon>
        <taxon>Embryophyta</taxon>
        <taxon>Tracheophyta</taxon>
        <taxon>Spermatophyta</taxon>
        <taxon>Magnoliopsida</taxon>
        <taxon>Liliopsida</taxon>
        <taxon>Acoraceae</taxon>
        <taxon>Acorus</taxon>
    </lineage>
</organism>
<reference evidence="3" key="1">
    <citation type="journal article" date="2023" name="Nat. Commun.">
        <title>Diploid and tetraploid genomes of Acorus and the evolution of monocots.</title>
        <authorList>
            <person name="Ma L."/>
            <person name="Liu K.W."/>
            <person name="Li Z."/>
            <person name="Hsiao Y.Y."/>
            <person name="Qi Y."/>
            <person name="Fu T."/>
            <person name="Tang G.D."/>
            <person name="Zhang D."/>
            <person name="Sun W.H."/>
            <person name="Liu D.K."/>
            <person name="Li Y."/>
            <person name="Chen G.Z."/>
            <person name="Liu X.D."/>
            <person name="Liao X.Y."/>
            <person name="Jiang Y.T."/>
            <person name="Yu X."/>
            <person name="Hao Y."/>
            <person name="Huang J."/>
            <person name="Zhao X.W."/>
            <person name="Ke S."/>
            <person name="Chen Y.Y."/>
            <person name="Wu W.L."/>
            <person name="Hsu J.L."/>
            <person name="Lin Y.F."/>
            <person name="Huang M.D."/>
            <person name="Li C.Y."/>
            <person name="Huang L."/>
            <person name="Wang Z.W."/>
            <person name="Zhao X."/>
            <person name="Zhong W.Y."/>
            <person name="Peng D.H."/>
            <person name="Ahmad S."/>
            <person name="Lan S."/>
            <person name="Zhang J.S."/>
            <person name="Tsai W.C."/>
            <person name="Van de Peer Y."/>
            <person name="Liu Z.J."/>
        </authorList>
    </citation>
    <scope>NUCLEOTIDE SEQUENCE</scope>
    <source>
        <strain evidence="3">CP</strain>
    </source>
</reference>
<dbReference type="AlphaFoldDB" id="A0AAV9EW97"/>
<proteinExistence type="predicted"/>
<name>A0AAV9EW97_ACOCL</name>
<feature type="region of interest" description="Disordered" evidence="1">
    <location>
        <begin position="75"/>
        <end position="95"/>
    </location>
</feature>
<keyword evidence="2" id="KW-0472">Membrane</keyword>
<evidence type="ECO:0000256" key="1">
    <source>
        <dbReference type="SAM" id="MobiDB-lite"/>
    </source>
</evidence>
<comment type="caution">
    <text evidence="3">The sequence shown here is derived from an EMBL/GenBank/DDBJ whole genome shotgun (WGS) entry which is preliminary data.</text>
</comment>
<gene>
    <name evidence="3" type="ORF">QJS10_CPB04g00985</name>
</gene>
<reference evidence="3" key="2">
    <citation type="submission" date="2023-06" db="EMBL/GenBank/DDBJ databases">
        <authorList>
            <person name="Ma L."/>
            <person name="Liu K.-W."/>
            <person name="Li Z."/>
            <person name="Hsiao Y.-Y."/>
            <person name="Qi Y."/>
            <person name="Fu T."/>
            <person name="Tang G."/>
            <person name="Zhang D."/>
            <person name="Sun W.-H."/>
            <person name="Liu D.-K."/>
            <person name="Li Y."/>
            <person name="Chen G.-Z."/>
            <person name="Liu X.-D."/>
            <person name="Liao X.-Y."/>
            <person name="Jiang Y.-T."/>
            <person name="Yu X."/>
            <person name="Hao Y."/>
            <person name="Huang J."/>
            <person name="Zhao X.-W."/>
            <person name="Ke S."/>
            <person name="Chen Y.-Y."/>
            <person name="Wu W.-L."/>
            <person name="Hsu J.-L."/>
            <person name="Lin Y.-F."/>
            <person name="Huang M.-D."/>
            <person name="Li C.-Y."/>
            <person name="Huang L."/>
            <person name="Wang Z.-W."/>
            <person name="Zhao X."/>
            <person name="Zhong W.-Y."/>
            <person name="Peng D.-H."/>
            <person name="Ahmad S."/>
            <person name="Lan S."/>
            <person name="Zhang J.-S."/>
            <person name="Tsai W.-C."/>
            <person name="Van De Peer Y."/>
            <person name="Liu Z.-J."/>
        </authorList>
    </citation>
    <scope>NUCLEOTIDE SEQUENCE</scope>
    <source>
        <strain evidence="3">CP</strain>
        <tissue evidence="3">Leaves</tissue>
    </source>
</reference>